<dbReference type="AlphaFoldDB" id="W6K4I4"/>
<accession>W6K4I4</accession>
<feature type="transmembrane region" description="Helical" evidence="1">
    <location>
        <begin position="82"/>
        <end position="108"/>
    </location>
</feature>
<feature type="transmembrane region" description="Helical" evidence="1">
    <location>
        <begin position="165"/>
        <end position="185"/>
    </location>
</feature>
<dbReference type="EMBL" id="CAJA01000448">
    <property type="protein sequence ID" value="CCH75069.1"/>
    <property type="molecule type" value="Genomic_DNA"/>
</dbReference>
<name>W6K4I4_9MICO</name>
<keyword evidence="1" id="KW-1133">Transmembrane helix</keyword>
<gene>
    <name evidence="2" type="ORF">BN11_5010009</name>
</gene>
<evidence type="ECO:0000313" key="2">
    <source>
        <dbReference type="EMBL" id="CCH75069.1"/>
    </source>
</evidence>
<comment type="caution">
    <text evidence="2">The sequence shown here is derived from an EMBL/GenBank/DDBJ whole genome shotgun (WGS) entry which is preliminary data.</text>
</comment>
<dbReference type="RefSeq" id="WP_048700373.1">
    <property type="nucleotide sequence ID" value="NZ_HG764815.1"/>
</dbReference>
<organism evidence="2 3">
    <name type="scientific">Nostocoides australiense Ben110</name>
    <dbReference type="NCBI Taxonomy" id="1193182"/>
    <lineage>
        <taxon>Bacteria</taxon>
        <taxon>Bacillati</taxon>
        <taxon>Actinomycetota</taxon>
        <taxon>Actinomycetes</taxon>
        <taxon>Micrococcales</taxon>
        <taxon>Intrasporangiaceae</taxon>
        <taxon>Nostocoides</taxon>
    </lineage>
</organism>
<evidence type="ECO:0000313" key="3">
    <source>
        <dbReference type="Proteomes" id="UP000035763"/>
    </source>
</evidence>
<feature type="transmembrane region" description="Helical" evidence="1">
    <location>
        <begin position="136"/>
        <end position="158"/>
    </location>
</feature>
<proteinExistence type="predicted"/>
<feature type="transmembrane region" description="Helical" evidence="1">
    <location>
        <begin position="20"/>
        <end position="39"/>
    </location>
</feature>
<evidence type="ECO:0000256" key="1">
    <source>
        <dbReference type="SAM" id="Phobius"/>
    </source>
</evidence>
<feature type="transmembrane region" description="Helical" evidence="1">
    <location>
        <begin position="51"/>
        <end position="70"/>
    </location>
</feature>
<keyword evidence="1" id="KW-0472">Membrane</keyword>
<dbReference type="STRING" id="1193182.BN11_5010009"/>
<keyword evidence="1" id="KW-0812">Transmembrane</keyword>
<dbReference type="Proteomes" id="UP000035763">
    <property type="component" value="Unassembled WGS sequence"/>
</dbReference>
<dbReference type="OrthoDB" id="3209791at2"/>
<feature type="transmembrane region" description="Helical" evidence="1">
    <location>
        <begin position="205"/>
        <end position="224"/>
    </location>
</feature>
<reference evidence="2 3" key="1">
    <citation type="journal article" date="2013" name="ISME J.">
        <title>A metabolic model for members of the genus Tetrasphaera involved in enhanced biological phosphorus removal.</title>
        <authorList>
            <person name="Kristiansen R."/>
            <person name="Nguyen H.T.T."/>
            <person name="Saunders A.M."/>
            <person name="Nielsen J.L."/>
            <person name="Wimmer R."/>
            <person name="Le V.Q."/>
            <person name="McIlroy S.J."/>
            <person name="Petrovski S."/>
            <person name="Seviour R.J."/>
            <person name="Calteau A."/>
            <person name="Nielsen K.L."/>
            <person name="Nielsen P.H."/>
        </authorList>
    </citation>
    <scope>NUCLEOTIDE SEQUENCE [LARGE SCALE GENOMIC DNA]</scope>
    <source>
        <strain evidence="2 3">Ben110</strain>
    </source>
</reference>
<sequence>MTEPRAVFVTLVRGGWATLWPWLILAISFGVNLAFYALLDDPAISRQSGGLLSLFATALVANLQAWTRILPFTLGLSGTRRGFLGGMAWFVGGQSLIAGVALTAMGLLEERSGGWGHGMRFFRTATLDPLGPLGRLAVLAGVFLAVCAVGGLAGAALARWGSVGIWVLSIGTATLVSAVLLALAWRGNLGDVVTVLDRQGPLQVWIGYPLCLTLLCAGCSWLIIRRSPLR</sequence>
<protein>
    <submittedName>
        <fullName evidence="2">Uncharacterized protein</fullName>
    </submittedName>
</protein>
<keyword evidence="3" id="KW-1185">Reference proteome</keyword>